<reference evidence="2" key="1">
    <citation type="submission" date="2018-05" db="EMBL/GenBank/DDBJ databases">
        <authorList>
            <person name="Lanie J.A."/>
            <person name="Ng W.-L."/>
            <person name="Kazmierczak K.M."/>
            <person name="Andrzejewski T.M."/>
            <person name="Davidsen T.M."/>
            <person name="Wayne K.J."/>
            <person name="Tettelin H."/>
            <person name="Glass J.I."/>
            <person name="Rusch D."/>
            <person name="Podicherti R."/>
            <person name="Tsui H.-C.T."/>
            <person name="Winkler M.E."/>
        </authorList>
    </citation>
    <scope>NUCLEOTIDE SEQUENCE</scope>
</reference>
<proteinExistence type="predicted"/>
<dbReference type="Gene3D" id="3.40.50.880">
    <property type="match status" value="1"/>
</dbReference>
<name>A0A382EDC7_9ZZZZ</name>
<accession>A0A382EDC7</accession>
<dbReference type="Pfam" id="PF00117">
    <property type="entry name" value="GATase"/>
    <property type="match status" value="1"/>
</dbReference>
<dbReference type="CDD" id="cd01741">
    <property type="entry name" value="GATase1_1"/>
    <property type="match status" value="1"/>
</dbReference>
<dbReference type="PROSITE" id="PS51273">
    <property type="entry name" value="GATASE_TYPE_1"/>
    <property type="match status" value="1"/>
</dbReference>
<sequence length="229" mass="26545">MKEKKALMIVHQKRSSTGDVGYKLKQRGYQLDVKRPVFGETLPDNMDDHDLAVIYGGPPSANDNLDYIKYETEWINTVLKFNKPFLGICLGAQMLANNLGGSVQRAPDKSFEIGFYDIYPVKKGLKLFQGQKTFFQWHKEGFSVPSSCELLATGDIFQEQAFQYKNAYGIQFHPEVNSKMHLKWLYYAGYMLREKGAQKKMCQLNLRVKHGKKINMWLDYFLDNYLLKN</sequence>
<evidence type="ECO:0000259" key="1">
    <source>
        <dbReference type="Pfam" id="PF00117"/>
    </source>
</evidence>
<dbReference type="InterPro" id="IPR044992">
    <property type="entry name" value="ChyE-like"/>
</dbReference>
<dbReference type="AlphaFoldDB" id="A0A382EDC7"/>
<protein>
    <recommendedName>
        <fullName evidence="1">Glutamine amidotransferase domain-containing protein</fullName>
    </recommendedName>
</protein>
<dbReference type="InterPro" id="IPR029062">
    <property type="entry name" value="Class_I_gatase-like"/>
</dbReference>
<dbReference type="PANTHER" id="PTHR42695:SF5">
    <property type="entry name" value="GLUTAMINE AMIDOTRANSFERASE YLR126C-RELATED"/>
    <property type="match status" value="1"/>
</dbReference>
<dbReference type="InterPro" id="IPR017926">
    <property type="entry name" value="GATASE"/>
</dbReference>
<dbReference type="PANTHER" id="PTHR42695">
    <property type="entry name" value="GLUTAMINE AMIDOTRANSFERASE YLR126C-RELATED"/>
    <property type="match status" value="1"/>
</dbReference>
<feature type="domain" description="Glutamine amidotransferase" evidence="1">
    <location>
        <begin position="22"/>
        <end position="181"/>
    </location>
</feature>
<dbReference type="SUPFAM" id="SSF52317">
    <property type="entry name" value="Class I glutamine amidotransferase-like"/>
    <property type="match status" value="1"/>
</dbReference>
<dbReference type="GO" id="GO:0005829">
    <property type="term" value="C:cytosol"/>
    <property type="evidence" value="ECO:0007669"/>
    <property type="project" value="TreeGrafter"/>
</dbReference>
<organism evidence="2">
    <name type="scientific">marine metagenome</name>
    <dbReference type="NCBI Taxonomy" id="408172"/>
    <lineage>
        <taxon>unclassified sequences</taxon>
        <taxon>metagenomes</taxon>
        <taxon>ecological metagenomes</taxon>
    </lineage>
</organism>
<gene>
    <name evidence="2" type="ORF">METZ01_LOCUS201186</name>
</gene>
<dbReference type="EMBL" id="UINC01043795">
    <property type="protein sequence ID" value="SVB48332.1"/>
    <property type="molecule type" value="Genomic_DNA"/>
</dbReference>
<evidence type="ECO:0000313" key="2">
    <source>
        <dbReference type="EMBL" id="SVB48332.1"/>
    </source>
</evidence>